<accession>A0A1F6ARB1</accession>
<feature type="region of interest" description="Disordered" evidence="6">
    <location>
        <begin position="48"/>
        <end position="78"/>
    </location>
</feature>
<evidence type="ECO:0000256" key="2">
    <source>
        <dbReference type="ARBA" id="ARBA00022980"/>
    </source>
</evidence>
<evidence type="ECO:0000256" key="3">
    <source>
        <dbReference type="ARBA" id="ARBA00023274"/>
    </source>
</evidence>
<evidence type="ECO:0000256" key="5">
    <source>
        <dbReference type="HAMAP-Rule" id="MF_00358"/>
    </source>
</evidence>
<dbReference type="EMBL" id="MFJR01000007">
    <property type="protein sequence ID" value="OGG27033.1"/>
    <property type="molecule type" value="Genomic_DNA"/>
</dbReference>
<evidence type="ECO:0000256" key="6">
    <source>
        <dbReference type="SAM" id="MobiDB-lite"/>
    </source>
</evidence>
<dbReference type="GO" id="GO:0006412">
    <property type="term" value="P:translation"/>
    <property type="evidence" value="ECO:0007669"/>
    <property type="project" value="UniProtKB-UniRule"/>
</dbReference>
<protein>
    <recommendedName>
        <fullName evidence="4 5">Small ribosomal subunit protein bS21</fullName>
    </recommendedName>
</protein>
<dbReference type="HAMAP" id="MF_00358">
    <property type="entry name" value="Ribosomal_bS21"/>
    <property type="match status" value="1"/>
</dbReference>
<evidence type="ECO:0000313" key="8">
    <source>
        <dbReference type="Proteomes" id="UP000176609"/>
    </source>
</evidence>
<dbReference type="Pfam" id="PF01165">
    <property type="entry name" value="Ribosomal_S21"/>
    <property type="match status" value="1"/>
</dbReference>
<dbReference type="NCBIfam" id="TIGR00030">
    <property type="entry name" value="S21p"/>
    <property type="match status" value="1"/>
</dbReference>
<reference evidence="7 8" key="1">
    <citation type="journal article" date="2016" name="Nat. Commun.">
        <title>Thousands of microbial genomes shed light on interconnected biogeochemical processes in an aquifer system.</title>
        <authorList>
            <person name="Anantharaman K."/>
            <person name="Brown C.T."/>
            <person name="Hug L.A."/>
            <person name="Sharon I."/>
            <person name="Castelle C.J."/>
            <person name="Probst A.J."/>
            <person name="Thomas B.C."/>
            <person name="Singh A."/>
            <person name="Wilkins M.J."/>
            <person name="Karaoz U."/>
            <person name="Brodie E.L."/>
            <person name="Williams K.H."/>
            <person name="Hubbard S.S."/>
            <person name="Banfield J.F."/>
        </authorList>
    </citation>
    <scope>NUCLEOTIDE SEQUENCE [LARGE SCALE GENOMIC DNA]</scope>
</reference>
<evidence type="ECO:0000313" key="7">
    <source>
        <dbReference type="EMBL" id="OGG27033.1"/>
    </source>
</evidence>
<feature type="compositionally biased region" description="Basic residues" evidence="6">
    <location>
        <begin position="56"/>
        <end position="69"/>
    </location>
</feature>
<dbReference type="GO" id="GO:0005840">
    <property type="term" value="C:ribosome"/>
    <property type="evidence" value="ECO:0007669"/>
    <property type="project" value="UniProtKB-KW"/>
</dbReference>
<organism evidence="7 8">
    <name type="scientific">Candidatus Gottesmanbacteria bacterium RIFCSPLOWO2_01_FULL_39_12b</name>
    <dbReference type="NCBI Taxonomy" id="1798388"/>
    <lineage>
        <taxon>Bacteria</taxon>
        <taxon>Candidatus Gottesmaniibacteriota</taxon>
    </lineage>
</organism>
<name>A0A1F6ARB1_9BACT</name>
<dbReference type="InterPro" id="IPR001911">
    <property type="entry name" value="Ribosomal_bS21"/>
</dbReference>
<dbReference type="AlphaFoldDB" id="A0A1F6ARB1"/>
<keyword evidence="3 5" id="KW-0687">Ribonucleoprotein</keyword>
<comment type="caution">
    <text evidence="7">The sequence shown here is derived from an EMBL/GenBank/DDBJ whole genome shotgun (WGS) entry which is preliminary data.</text>
</comment>
<dbReference type="GO" id="GO:0003735">
    <property type="term" value="F:structural constituent of ribosome"/>
    <property type="evidence" value="ECO:0007669"/>
    <property type="project" value="InterPro"/>
</dbReference>
<proteinExistence type="inferred from homology"/>
<comment type="similarity">
    <text evidence="1 5">Belongs to the bacterial ribosomal protein bS21 family.</text>
</comment>
<evidence type="ECO:0000256" key="4">
    <source>
        <dbReference type="ARBA" id="ARBA00035135"/>
    </source>
</evidence>
<sequence length="78" mass="9348">MIYVKAAPGDTTDSVIRKFTRKVIAEGLLLEFKKKEFYQKPAEVRKEAKKEVERRIKARKRNRSNRNRNRQTNAKYSY</sequence>
<dbReference type="Gene3D" id="1.20.5.1150">
    <property type="entry name" value="Ribosomal protein S8"/>
    <property type="match status" value="1"/>
</dbReference>
<gene>
    <name evidence="5" type="primary">rpsU</name>
    <name evidence="7" type="ORF">A2960_02715</name>
</gene>
<evidence type="ECO:0000256" key="1">
    <source>
        <dbReference type="ARBA" id="ARBA00006640"/>
    </source>
</evidence>
<dbReference type="GO" id="GO:1990904">
    <property type="term" value="C:ribonucleoprotein complex"/>
    <property type="evidence" value="ECO:0007669"/>
    <property type="project" value="UniProtKB-KW"/>
</dbReference>
<dbReference type="Proteomes" id="UP000176609">
    <property type="component" value="Unassembled WGS sequence"/>
</dbReference>
<dbReference type="InterPro" id="IPR038380">
    <property type="entry name" value="Ribosomal_bS21_sf"/>
</dbReference>
<keyword evidence="2 5" id="KW-0689">Ribosomal protein</keyword>